<name>A0A0E9U488_ANGAN</name>
<evidence type="ECO:0000313" key="1">
    <source>
        <dbReference type="EMBL" id="JAH60572.1"/>
    </source>
</evidence>
<organism evidence="1">
    <name type="scientific">Anguilla anguilla</name>
    <name type="common">European freshwater eel</name>
    <name type="synonym">Muraena anguilla</name>
    <dbReference type="NCBI Taxonomy" id="7936"/>
    <lineage>
        <taxon>Eukaryota</taxon>
        <taxon>Metazoa</taxon>
        <taxon>Chordata</taxon>
        <taxon>Craniata</taxon>
        <taxon>Vertebrata</taxon>
        <taxon>Euteleostomi</taxon>
        <taxon>Actinopterygii</taxon>
        <taxon>Neopterygii</taxon>
        <taxon>Teleostei</taxon>
        <taxon>Anguilliformes</taxon>
        <taxon>Anguillidae</taxon>
        <taxon>Anguilla</taxon>
    </lineage>
</organism>
<reference evidence="1" key="1">
    <citation type="submission" date="2014-11" db="EMBL/GenBank/DDBJ databases">
        <authorList>
            <person name="Amaro Gonzalez C."/>
        </authorList>
    </citation>
    <scope>NUCLEOTIDE SEQUENCE</scope>
</reference>
<dbReference type="AlphaFoldDB" id="A0A0E9U488"/>
<protein>
    <submittedName>
        <fullName evidence="1">Uncharacterized protein</fullName>
    </submittedName>
</protein>
<sequence length="33" mass="3768">MRLHFGGLVLQYSVILVLQVECMYTCTAHSLKL</sequence>
<proteinExistence type="predicted"/>
<reference evidence="1" key="2">
    <citation type="journal article" date="2015" name="Fish Shellfish Immunol.">
        <title>Early steps in the European eel (Anguilla anguilla)-Vibrio vulnificus interaction in the gills: Role of the RtxA13 toxin.</title>
        <authorList>
            <person name="Callol A."/>
            <person name="Pajuelo D."/>
            <person name="Ebbesson L."/>
            <person name="Teles M."/>
            <person name="MacKenzie S."/>
            <person name="Amaro C."/>
        </authorList>
    </citation>
    <scope>NUCLEOTIDE SEQUENCE</scope>
</reference>
<dbReference type="EMBL" id="GBXM01048005">
    <property type="protein sequence ID" value="JAH60572.1"/>
    <property type="molecule type" value="Transcribed_RNA"/>
</dbReference>
<accession>A0A0E9U488</accession>